<name>A0ABR9XNM5_9CHLB</name>
<accession>A0ABR9XNM5</accession>
<feature type="domain" description="FIST" evidence="2">
    <location>
        <begin position="41"/>
        <end position="236"/>
    </location>
</feature>
<feature type="compositionally biased region" description="Polar residues" evidence="1">
    <location>
        <begin position="1"/>
        <end position="10"/>
    </location>
</feature>
<dbReference type="EMBL" id="JADGII010000001">
    <property type="protein sequence ID" value="MBF0635640.1"/>
    <property type="molecule type" value="Genomic_DNA"/>
</dbReference>
<sequence length="410" mass="43439">MAQHKVSSSLPRAACGMSSRQDSREAGREAASRAIDRLGGTAGALVVFGAACYDHERLLEGVSLVVPDVPMAGGSTAGEICGGNVHAESVVVIAFARNGLHAAAVLGRQVSGNPGAAASDMAAAMMAAGCSGKSSLLVFPDGMNGDSPSMLDALMERLGRDVEIVGGCPGDDERFSQTFQYCNGRVYQDAVSALVICHDRSDRTGIGVGSGFESIGNSFICTSSLGNIVREFDHVPALELYREFLGPELSMRMPGIFMEYPFGLIDEHASSEHDPCFQLRSGVAALEHDGSIIMTASIPEGSELTLTAGSRGDVIRGARMAAEQARRTLGGAEPELVIMFSCVGRKMVLGRRVREEVDAVRECLGRDVPVAGFYTYGEIGPVDKSDPERSSARYHNETVVLWVLGTQRDQ</sequence>
<dbReference type="Proteomes" id="UP000619838">
    <property type="component" value="Unassembled WGS sequence"/>
</dbReference>
<dbReference type="SMART" id="SM00897">
    <property type="entry name" value="FIST"/>
    <property type="match status" value="1"/>
</dbReference>
<evidence type="ECO:0000259" key="3">
    <source>
        <dbReference type="SMART" id="SM01204"/>
    </source>
</evidence>
<dbReference type="Pfam" id="PF10442">
    <property type="entry name" value="FIST_C"/>
    <property type="match status" value="1"/>
</dbReference>
<dbReference type="PANTHER" id="PTHR40252">
    <property type="entry name" value="BLR0328 PROTEIN"/>
    <property type="match status" value="1"/>
</dbReference>
<feature type="domain" description="FIST C-domain" evidence="3">
    <location>
        <begin position="237"/>
        <end position="382"/>
    </location>
</feature>
<feature type="region of interest" description="Disordered" evidence="1">
    <location>
        <begin position="1"/>
        <end position="29"/>
    </location>
</feature>
<dbReference type="SMART" id="SM01204">
    <property type="entry name" value="FIST_C"/>
    <property type="match status" value="1"/>
</dbReference>
<protein>
    <submittedName>
        <fullName evidence="4">FIST C-terminal domain-containing protein</fullName>
    </submittedName>
</protein>
<evidence type="ECO:0000313" key="4">
    <source>
        <dbReference type="EMBL" id="MBF0635640.1"/>
    </source>
</evidence>
<dbReference type="Pfam" id="PF08495">
    <property type="entry name" value="FIST"/>
    <property type="match status" value="1"/>
</dbReference>
<dbReference type="InterPro" id="IPR019494">
    <property type="entry name" value="FIST_C"/>
</dbReference>
<reference evidence="4 5" key="1">
    <citation type="journal article" date="2020" name="Microorganisms">
        <title>Simultaneous Genome Sequencing of Prosthecochloris ethylica and Desulfuromonas acetoxidans within a Syntrophic Mixture Reveals Unique Pili and Protein Interactions.</title>
        <authorList>
            <person name="Kyndt J.A."/>
            <person name="Van Beeumen J.J."/>
            <person name="Meyer T.E."/>
        </authorList>
    </citation>
    <scope>NUCLEOTIDE SEQUENCE [LARGE SCALE GENOMIC DNA]</scope>
    <source>
        <strain evidence="4 5">N3</strain>
    </source>
</reference>
<evidence type="ECO:0000259" key="2">
    <source>
        <dbReference type="SMART" id="SM00897"/>
    </source>
</evidence>
<keyword evidence="5" id="KW-1185">Reference proteome</keyword>
<dbReference type="PANTHER" id="PTHR40252:SF2">
    <property type="entry name" value="BLR0328 PROTEIN"/>
    <property type="match status" value="1"/>
</dbReference>
<evidence type="ECO:0000313" key="5">
    <source>
        <dbReference type="Proteomes" id="UP000619838"/>
    </source>
</evidence>
<gene>
    <name evidence="4" type="ORF">INT08_00400</name>
</gene>
<dbReference type="InterPro" id="IPR013702">
    <property type="entry name" value="FIST_domain_N"/>
</dbReference>
<proteinExistence type="predicted"/>
<evidence type="ECO:0000256" key="1">
    <source>
        <dbReference type="SAM" id="MobiDB-lite"/>
    </source>
</evidence>
<organism evidence="4 5">
    <name type="scientific">Prosthecochloris ethylica</name>
    <dbReference type="NCBI Taxonomy" id="2743976"/>
    <lineage>
        <taxon>Bacteria</taxon>
        <taxon>Pseudomonadati</taxon>
        <taxon>Chlorobiota</taxon>
        <taxon>Chlorobiia</taxon>
        <taxon>Chlorobiales</taxon>
        <taxon>Chlorobiaceae</taxon>
        <taxon>Prosthecochloris</taxon>
    </lineage>
</organism>
<comment type="caution">
    <text evidence="4">The sequence shown here is derived from an EMBL/GenBank/DDBJ whole genome shotgun (WGS) entry which is preliminary data.</text>
</comment>
<dbReference type="RefSeq" id="WP_175186862.1">
    <property type="nucleotide sequence ID" value="NZ_JADGIH010000002.1"/>
</dbReference>